<name>A0A642UHH0_DIURU</name>
<proteinExistence type="predicted"/>
<dbReference type="Proteomes" id="UP000449547">
    <property type="component" value="Unassembled WGS sequence"/>
</dbReference>
<comment type="caution">
    <text evidence="1">The sequence shown here is derived from an EMBL/GenBank/DDBJ whole genome shotgun (WGS) entry which is preliminary data.</text>
</comment>
<protein>
    <recommendedName>
        <fullName evidence="3">F-box domain-containing protein</fullName>
    </recommendedName>
</protein>
<evidence type="ECO:0008006" key="3">
    <source>
        <dbReference type="Google" id="ProtNLM"/>
    </source>
</evidence>
<sequence length="346" mass="38632">MALPIEIIVWIFEIYCHTYRIRSKHLTLSKLLYAALVPLVYHHPVLKATNFYGFVDAITKKRHLGRQVKQLDMSTVVQSGKNAFVAKLLKRSAPSLEMFVAPCTSFGFGPLLALKNCLNLKILDLSLVSEMLDLGELFRSVSRLQHLTHLAFPRSSVEITDYETICWPPRLAHLHISGGVTDDFLIKSTFPSTITTLEFSNCPQIHDSGFHDILLKVGRNLTCFRIQYPMPNLSSGASDVVFNYAPFLKELEVSVEYVSGTFFDEDNLVPDPQRPLRVLYLGSSGSLGTTTKLDPIDLAIALDDGRLPNLKHVITSARLGWGENTESVAYIADDLDQKGGGLRMVH</sequence>
<gene>
    <name evidence="1" type="ORF">DIURU_004750</name>
</gene>
<keyword evidence="2" id="KW-1185">Reference proteome</keyword>
<dbReference type="SUPFAM" id="SSF52047">
    <property type="entry name" value="RNI-like"/>
    <property type="match status" value="1"/>
</dbReference>
<reference evidence="1 2" key="1">
    <citation type="submission" date="2019-07" db="EMBL/GenBank/DDBJ databases">
        <title>Genome assembly of two rare yeast pathogens: Diutina rugosa and Trichomonascus ciferrii.</title>
        <authorList>
            <person name="Mixao V."/>
            <person name="Saus E."/>
            <person name="Hansen A."/>
            <person name="Lass-Flor C."/>
            <person name="Gabaldon T."/>
        </authorList>
    </citation>
    <scope>NUCLEOTIDE SEQUENCE [LARGE SCALE GENOMIC DNA]</scope>
    <source>
        <strain evidence="1 2">CBS 613</strain>
    </source>
</reference>
<dbReference type="GeneID" id="54783401"/>
<evidence type="ECO:0000313" key="1">
    <source>
        <dbReference type="EMBL" id="KAA8897897.1"/>
    </source>
</evidence>
<organism evidence="1 2">
    <name type="scientific">Diutina rugosa</name>
    <name type="common">Yeast</name>
    <name type="synonym">Candida rugosa</name>
    <dbReference type="NCBI Taxonomy" id="5481"/>
    <lineage>
        <taxon>Eukaryota</taxon>
        <taxon>Fungi</taxon>
        <taxon>Dikarya</taxon>
        <taxon>Ascomycota</taxon>
        <taxon>Saccharomycotina</taxon>
        <taxon>Pichiomycetes</taxon>
        <taxon>Debaryomycetaceae</taxon>
        <taxon>Diutina</taxon>
    </lineage>
</organism>
<accession>A0A642UHH0</accession>
<dbReference type="InterPro" id="IPR032675">
    <property type="entry name" value="LRR_dom_sf"/>
</dbReference>
<dbReference type="OrthoDB" id="2125396at2759"/>
<dbReference type="Gene3D" id="3.80.10.10">
    <property type="entry name" value="Ribonuclease Inhibitor"/>
    <property type="match status" value="1"/>
</dbReference>
<dbReference type="EMBL" id="SWFT01000149">
    <property type="protein sequence ID" value="KAA8897897.1"/>
    <property type="molecule type" value="Genomic_DNA"/>
</dbReference>
<dbReference type="VEuPathDB" id="FungiDB:DIURU_004750"/>
<evidence type="ECO:0000313" key="2">
    <source>
        <dbReference type="Proteomes" id="UP000449547"/>
    </source>
</evidence>
<dbReference type="AlphaFoldDB" id="A0A642UHH0"/>
<dbReference type="RefSeq" id="XP_034010154.1">
    <property type="nucleotide sequence ID" value="XM_034157658.1"/>
</dbReference>
<dbReference type="OMA" id="AINCWAS"/>